<protein>
    <submittedName>
        <fullName evidence="1">Uncharacterized protein</fullName>
    </submittedName>
</protein>
<organism evidence="1 2">
    <name type="scientific">Nelumbo nucifera</name>
    <name type="common">Sacred lotus</name>
    <dbReference type="NCBI Taxonomy" id="4432"/>
    <lineage>
        <taxon>Eukaryota</taxon>
        <taxon>Viridiplantae</taxon>
        <taxon>Streptophyta</taxon>
        <taxon>Embryophyta</taxon>
        <taxon>Tracheophyta</taxon>
        <taxon>Spermatophyta</taxon>
        <taxon>Magnoliopsida</taxon>
        <taxon>Proteales</taxon>
        <taxon>Nelumbonaceae</taxon>
        <taxon>Nelumbo</taxon>
    </lineage>
</organism>
<reference evidence="1 2" key="1">
    <citation type="journal article" date="2020" name="Mol. Biol. Evol.">
        <title>Distinct Expression and Methylation Patterns for Genes with Different Fates following a Single Whole-Genome Duplication in Flowering Plants.</title>
        <authorList>
            <person name="Shi T."/>
            <person name="Rahmani R.S."/>
            <person name="Gugger P.F."/>
            <person name="Wang M."/>
            <person name="Li H."/>
            <person name="Zhang Y."/>
            <person name="Li Z."/>
            <person name="Wang Q."/>
            <person name="Van de Peer Y."/>
            <person name="Marchal K."/>
            <person name="Chen J."/>
        </authorList>
    </citation>
    <scope>NUCLEOTIDE SEQUENCE [LARGE SCALE GENOMIC DNA]</scope>
    <source>
        <tissue evidence="1">Leaf</tissue>
    </source>
</reference>
<evidence type="ECO:0000313" key="2">
    <source>
        <dbReference type="Proteomes" id="UP000607653"/>
    </source>
</evidence>
<gene>
    <name evidence="1" type="ORF">HUJ06_024408</name>
</gene>
<proteinExistence type="predicted"/>
<dbReference type="EMBL" id="DUZY01000001">
    <property type="protein sequence ID" value="DAD22944.1"/>
    <property type="molecule type" value="Genomic_DNA"/>
</dbReference>
<accession>A0A822XMV9</accession>
<dbReference type="AlphaFoldDB" id="A0A822XMV9"/>
<sequence length="40" mass="4703">MKILETIVLGVVLRLNLVEWMVIKICKGWPNMKTTKESWT</sequence>
<keyword evidence="2" id="KW-1185">Reference proteome</keyword>
<name>A0A822XMV9_NELNU</name>
<dbReference type="Proteomes" id="UP000607653">
    <property type="component" value="Unassembled WGS sequence"/>
</dbReference>
<evidence type="ECO:0000313" key="1">
    <source>
        <dbReference type="EMBL" id="DAD22944.1"/>
    </source>
</evidence>
<comment type="caution">
    <text evidence="1">The sequence shown here is derived from an EMBL/GenBank/DDBJ whole genome shotgun (WGS) entry which is preliminary data.</text>
</comment>